<accession>I0V2J5</accession>
<gene>
    <name evidence="2" type="ORF">SacxiDRAFT_2116</name>
</gene>
<dbReference type="Pfam" id="PF19694">
    <property type="entry name" value="DUF6194"/>
    <property type="match status" value="1"/>
</dbReference>
<dbReference type="Proteomes" id="UP000004691">
    <property type="component" value="Unassembled WGS sequence"/>
</dbReference>
<dbReference type="AlphaFoldDB" id="I0V2J5"/>
<keyword evidence="3" id="KW-1185">Reference proteome</keyword>
<dbReference type="EMBL" id="JH636049">
    <property type="protein sequence ID" value="EID54348.1"/>
    <property type="molecule type" value="Genomic_DNA"/>
</dbReference>
<reference evidence="2 3" key="1">
    <citation type="submission" date="2012-01" db="EMBL/GenBank/DDBJ databases">
        <title>Improved High-Quality Draft sequence of Saccharomonospora xinjiangensis XJ-54.</title>
        <authorList>
            <consortium name="US DOE Joint Genome Institute"/>
            <person name="Lucas S."/>
            <person name="Han J."/>
            <person name="Lapidus A."/>
            <person name="Cheng J.-F."/>
            <person name="Goodwin L."/>
            <person name="Pitluck S."/>
            <person name="Peters L."/>
            <person name="Mikhailova N."/>
            <person name="Teshima H."/>
            <person name="Detter J.C."/>
            <person name="Han C."/>
            <person name="Tapia R."/>
            <person name="Land M."/>
            <person name="Hauser L."/>
            <person name="Kyrpides N."/>
            <person name="Ivanova N."/>
            <person name="Pagani I."/>
            <person name="Brambilla E.-M."/>
            <person name="Klenk H.-P."/>
            <person name="Woyke T."/>
        </authorList>
    </citation>
    <scope>NUCLEOTIDE SEQUENCE [LARGE SCALE GENOMIC DNA]</scope>
    <source>
        <strain evidence="2 3">XJ-54</strain>
    </source>
</reference>
<dbReference type="HOGENOM" id="CLU_141054_0_0_11"/>
<dbReference type="STRING" id="882086.SacxiDRAFT_2116"/>
<evidence type="ECO:0000313" key="2">
    <source>
        <dbReference type="EMBL" id="EID54348.1"/>
    </source>
</evidence>
<dbReference type="InterPro" id="IPR045676">
    <property type="entry name" value="DUF6194"/>
</dbReference>
<evidence type="ECO:0000313" key="3">
    <source>
        <dbReference type="Proteomes" id="UP000004691"/>
    </source>
</evidence>
<name>I0V2J5_9PSEU</name>
<organism evidence="2 3">
    <name type="scientific">Saccharomonospora xinjiangensis XJ-54</name>
    <dbReference type="NCBI Taxonomy" id="882086"/>
    <lineage>
        <taxon>Bacteria</taxon>
        <taxon>Bacillati</taxon>
        <taxon>Actinomycetota</taxon>
        <taxon>Actinomycetes</taxon>
        <taxon>Pseudonocardiales</taxon>
        <taxon>Pseudonocardiaceae</taxon>
        <taxon>Saccharomonospora</taxon>
    </lineage>
</organism>
<proteinExistence type="predicted"/>
<feature type="domain" description="DUF6194" evidence="1">
    <location>
        <begin position="14"/>
        <end position="161"/>
    </location>
</feature>
<sequence>MNSVAPVTPVAPVTAESVVRHIAESFDGVHVVEHDGDTFCFYGPGGDVDIARTLPFATVVTGDHHEAVSRLDADGAYRLNIGLTKASYVERFGPAPTERDEDGVLVTDADYTARDVLMPHPFYASQYWVGVVNPSASTFDTVRPLLAGAYEFAVRKYDNRTARAER</sequence>
<protein>
    <recommendedName>
        <fullName evidence="1">DUF6194 domain-containing protein</fullName>
    </recommendedName>
</protein>
<evidence type="ECO:0000259" key="1">
    <source>
        <dbReference type="Pfam" id="PF19694"/>
    </source>
</evidence>
<dbReference type="eggNOG" id="COG2315">
    <property type="taxonomic scope" value="Bacteria"/>
</dbReference>